<protein>
    <submittedName>
        <fullName evidence="1">Uncharacterized protein</fullName>
    </submittedName>
</protein>
<gene>
    <name evidence="1" type="ordered locus">SVI_0712</name>
</gene>
<reference evidence="2" key="1">
    <citation type="journal article" date="2010" name="Mol. Biosyst.">
        <title>Complete genome sequence and comparative analysis of Shewanella violacea, a psychrophilic and piezophilic bacterium from deep sea floor sediments.</title>
        <authorList>
            <person name="Aono E."/>
            <person name="Baba T."/>
            <person name="Ara T."/>
            <person name="Nishi T."/>
            <person name="Nakamichi T."/>
            <person name="Inamoto E."/>
            <person name="Toyonaga H."/>
            <person name="Hasegawa M."/>
            <person name="Takai Y."/>
            <person name="Okumura Y."/>
            <person name="Baba M."/>
            <person name="Tomita M."/>
            <person name="Kato C."/>
            <person name="Oshima T."/>
            <person name="Nakasone K."/>
            <person name="Mori H."/>
        </authorList>
    </citation>
    <scope>NUCLEOTIDE SEQUENCE [LARGE SCALE GENOMIC DNA]</scope>
    <source>
        <strain evidence="2">JCM 10179 / CIP 106290 / LMG 19151 / DSS12</strain>
    </source>
</reference>
<dbReference type="Proteomes" id="UP000002350">
    <property type="component" value="Chromosome"/>
</dbReference>
<keyword evidence="2" id="KW-1185">Reference proteome</keyword>
<accession>D4ZG84</accession>
<dbReference type="STRING" id="637905.SVI_0712"/>
<dbReference type="HOGENOM" id="CLU_126581_0_0_6"/>
<evidence type="ECO:0000313" key="2">
    <source>
        <dbReference type="Proteomes" id="UP000002350"/>
    </source>
</evidence>
<dbReference type="eggNOG" id="ENOG5031H47">
    <property type="taxonomic scope" value="Bacteria"/>
</dbReference>
<sequence length="183" mass="19991">MSKTQAAELTSIGLAIMNSTTDKQVLQRVQKLVAPYGGESLSAFDNMKLVVAVIAADGKSGSDDSVNHQASIAYEVTPHREDDSETDGDQSKQAFYCVQWQGLWIHCGLTNDYSASIQLLSHDGKLRPIKQSGLSDNNEHAIGEGTLGIIDIEASCLREVNLAVISLQQIEFMCMEYAHFDHC</sequence>
<dbReference type="AlphaFoldDB" id="D4ZG84"/>
<name>D4ZG84_SHEVD</name>
<proteinExistence type="predicted"/>
<dbReference type="KEGG" id="svo:SVI_0712"/>
<evidence type="ECO:0000313" key="1">
    <source>
        <dbReference type="EMBL" id="BAJ00683.1"/>
    </source>
</evidence>
<dbReference type="EMBL" id="AP011177">
    <property type="protein sequence ID" value="BAJ00683.1"/>
    <property type="molecule type" value="Genomic_DNA"/>
</dbReference>
<organism evidence="1 2">
    <name type="scientific">Shewanella violacea (strain JCM 10179 / CIP 106290 / LMG 19151 / DSS12)</name>
    <dbReference type="NCBI Taxonomy" id="637905"/>
    <lineage>
        <taxon>Bacteria</taxon>
        <taxon>Pseudomonadati</taxon>
        <taxon>Pseudomonadota</taxon>
        <taxon>Gammaproteobacteria</taxon>
        <taxon>Alteromonadales</taxon>
        <taxon>Shewanellaceae</taxon>
        <taxon>Shewanella</taxon>
    </lineage>
</organism>